<evidence type="ECO:0000313" key="1">
    <source>
        <dbReference type="EMBL" id="CAH2095745.1"/>
    </source>
</evidence>
<comment type="caution">
    <text evidence="1">The sequence shown here is derived from an EMBL/GenBank/DDBJ whole genome shotgun (WGS) entry which is preliminary data.</text>
</comment>
<keyword evidence="2" id="KW-1185">Reference proteome</keyword>
<sequence>MNFLSYIIYYNGNILYNPFRLNPEIDPYTNGQKIFGMMPPPFFNIDDANSEAKKAYSCSLMPCFDDDNMVVCACNFNTGNVVSFKNKCDVLKHNCRFDTEFRIILNEICPWEFQSRRNNKEFNIDYNNPKYYN</sequence>
<name>A0AAU9UDB0_EUPED</name>
<organism evidence="1 2">
    <name type="scientific">Euphydryas editha</name>
    <name type="common">Edith's checkerspot</name>
    <dbReference type="NCBI Taxonomy" id="104508"/>
    <lineage>
        <taxon>Eukaryota</taxon>
        <taxon>Metazoa</taxon>
        <taxon>Ecdysozoa</taxon>
        <taxon>Arthropoda</taxon>
        <taxon>Hexapoda</taxon>
        <taxon>Insecta</taxon>
        <taxon>Pterygota</taxon>
        <taxon>Neoptera</taxon>
        <taxon>Endopterygota</taxon>
        <taxon>Lepidoptera</taxon>
        <taxon>Glossata</taxon>
        <taxon>Ditrysia</taxon>
        <taxon>Papilionoidea</taxon>
        <taxon>Nymphalidae</taxon>
        <taxon>Nymphalinae</taxon>
        <taxon>Euphydryas</taxon>
    </lineage>
</organism>
<reference evidence="1" key="1">
    <citation type="submission" date="2022-03" db="EMBL/GenBank/DDBJ databases">
        <authorList>
            <person name="Tunstrom K."/>
        </authorList>
    </citation>
    <scope>NUCLEOTIDE SEQUENCE</scope>
</reference>
<dbReference type="AlphaFoldDB" id="A0AAU9UDB0"/>
<protein>
    <recommendedName>
        <fullName evidence="3">Kazal-like domain-containing protein</fullName>
    </recommendedName>
</protein>
<accession>A0AAU9UDB0</accession>
<evidence type="ECO:0008006" key="3">
    <source>
        <dbReference type="Google" id="ProtNLM"/>
    </source>
</evidence>
<gene>
    <name evidence="1" type="ORF">EEDITHA_LOCUS11163</name>
</gene>
<dbReference type="EMBL" id="CAKOGL010000015">
    <property type="protein sequence ID" value="CAH2095745.1"/>
    <property type="molecule type" value="Genomic_DNA"/>
</dbReference>
<evidence type="ECO:0000313" key="2">
    <source>
        <dbReference type="Proteomes" id="UP001153954"/>
    </source>
</evidence>
<proteinExistence type="predicted"/>
<dbReference type="Proteomes" id="UP001153954">
    <property type="component" value="Unassembled WGS sequence"/>
</dbReference>